<protein>
    <recommendedName>
        <fullName evidence="6">Cytochrome c oxidase subunit 5B, mitochondrial</fullName>
    </recommendedName>
</protein>
<evidence type="ECO:0000256" key="1">
    <source>
        <dbReference type="ARBA" id="ARBA00022723"/>
    </source>
</evidence>
<keyword evidence="5" id="KW-1185">Reference proteome</keyword>
<dbReference type="AlphaFoldDB" id="A0AAN8JT62"/>
<evidence type="ECO:0000313" key="4">
    <source>
        <dbReference type="EMBL" id="KAK6179558.1"/>
    </source>
</evidence>
<gene>
    <name evidence="4" type="ORF">SNE40_011887</name>
</gene>
<dbReference type="CDD" id="cd00924">
    <property type="entry name" value="Cyt_c_Oxidase_Vb"/>
    <property type="match status" value="1"/>
</dbReference>
<feature type="binding site" evidence="3">
    <location>
        <position position="128"/>
    </location>
    <ligand>
        <name>Zn(2+)</name>
        <dbReference type="ChEBI" id="CHEBI:29105"/>
    </ligand>
</feature>
<dbReference type="PANTHER" id="PTHR10122">
    <property type="entry name" value="CYTOCHROME C OXIDASE SUBUNIT 5B, MITOCHONDRIAL"/>
    <property type="match status" value="1"/>
</dbReference>
<evidence type="ECO:0000256" key="2">
    <source>
        <dbReference type="ARBA" id="ARBA00022833"/>
    </source>
</evidence>
<sequence length="153" mass="17311">MAAALYRTSFAIIRRPSLLTCVRASSGQVGPPVDEHAGKVENKKVTMPDGFGHAVGLERFEMLAHLAGIQDPFEMDVRQFTNKDGTFDKPNIVPSLYQKRLVGCICEEDEININWMNLHNGEPKRCECGHWFKLKVIDPKDLDYSYVVDSKKK</sequence>
<dbReference type="SUPFAM" id="SSF57802">
    <property type="entry name" value="Rubredoxin-like"/>
    <property type="match status" value="1"/>
</dbReference>
<keyword evidence="2 3" id="KW-0862">Zinc</keyword>
<dbReference type="FunFam" id="2.60.11.10:FF:000004">
    <property type="entry name" value="Cytochrome c oxidase subunit 5B"/>
    <property type="match status" value="1"/>
</dbReference>
<organism evidence="4 5">
    <name type="scientific">Patella caerulea</name>
    <name type="common">Rayed Mediterranean limpet</name>
    <dbReference type="NCBI Taxonomy" id="87958"/>
    <lineage>
        <taxon>Eukaryota</taxon>
        <taxon>Metazoa</taxon>
        <taxon>Spiralia</taxon>
        <taxon>Lophotrochozoa</taxon>
        <taxon>Mollusca</taxon>
        <taxon>Gastropoda</taxon>
        <taxon>Patellogastropoda</taxon>
        <taxon>Patelloidea</taxon>
        <taxon>Patellidae</taxon>
        <taxon>Patella</taxon>
    </lineage>
</organism>
<evidence type="ECO:0000313" key="5">
    <source>
        <dbReference type="Proteomes" id="UP001347796"/>
    </source>
</evidence>
<feature type="binding site" evidence="3">
    <location>
        <position position="106"/>
    </location>
    <ligand>
        <name>Zn(2+)</name>
        <dbReference type="ChEBI" id="CHEBI:29105"/>
    </ligand>
</feature>
<dbReference type="InterPro" id="IPR002124">
    <property type="entry name" value="Cyt_c_oxidase_su5b"/>
</dbReference>
<dbReference type="Pfam" id="PF01215">
    <property type="entry name" value="COX5B"/>
    <property type="match status" value="1"/>
</dbReference>
<reference evidence="4 5" key="1">
    <citation type="submission" date="2024-01" db="EMBL/GenBank/DDBJ databases">
        <title>The genome of the rayed Mediterranean limpet Patella caerulea (Linnaeus, 1758).</title>
        <authorList>
            <person name="Anh-Thu Weber A."/>
            <person name="Halstead-Nussloch G."/>
        </authorList>
    </citation>
    <scope>NUCLEOTIDE SEQUENCE [LARGE SCALE GENOMIC DNA]</scope>
    <source>
        <strain evidence="4">AATW-2023a</strain>
        <tissue evidence="4">Whole specimen</tissue>
    </source>
</reference>
<feature type="binding site" evidence="3">
    <location>
        <position position="104"/>
    </location>
    <ligand>
        <name>Zn(2+)</name>
        <dbReference type="ChEBI" id="CHEBI:29105"/>
    </ligand>
</feature>
<dbReference type="GO" id="GO:0005740">
    <property type="term" value="C:mitochondrial envelope"/>
    <property type="evidence" value="ECO:0007669"/>
    <property type="project" value="InterPro"/>
</dbReference>
<dbReference type="EMBL" id="JAZGQO010000008">
    <property type="protein sequence ID" value="KAK6179558.1"/>
    <property type="molecule type" value="Genomic_DNA"/>
</dbReference>
<feature type="binding site" evidence="3">
    <location>
        <position position="126"/>
    </location>
    <ligand>
        <name>Zn(2+)</name>
        <dbReference type="ChEBI" id="CHEBI:29105"/>
    </ligand>
</feature>
<accession>A0AAN8JT62</accession>
<dbReference type="GO" id="GO:0045277">
    <property type="term" value="C:respiratory chain complex IV"/>
    <property type="evidence" value="ECO:0007669"/>
    <property type="project" value="InterPro"/>
</dbReference>
<dbReference type="InterPro" id="IPR036972">
    <property type="entry name" value="Cyt_c_oxidase_su5b_sf"/>
</dbReference>
<comment type="caution">
    <text evidence="4">The sequence shown here is derived from an EMBL/GenBank/DDBJ whole genome shotgun (WGS) entry which is preliminary data.</text>
</comment>
<name>A0AAN8JT62_PATCE</name>
<dbReference type="PANTHER" id="PTHR10122:SF0">
    <property type="entry name" value="CYTOCHROME C OXIDASE SUBUNIT 5B, ISOFORM A-RELATED"/>
    <property type="match status" value="1"/>
</dbReference>
<dbReference type="GO" id="GO:0006123">
    <property type="term" value="P:mitochondrial electron transport, cytochrome c to oxygen"/>
    <property type="evidence" value="ECO:0007669"/>
    <property type="project" value="InterPro"/>
</dbReference>
<keyword evidence="1 3" id="KW-0479">Metal-binding</keyword>
<dbReference type="Proteomes" id="UP001347796">
    <property type="component" value="Unassembled WGS sequence"/>
</dbReference>
<evidence type="ECO:0000256" key="3">
    <source>
        <dbReference type="PIRSR" id="PIRSR602124-1"/>
    </source>
</evidence>
<evidence type="ECO:0008006" key="6">
    <source>
        <dbReference type="Google" id="ProtNLM"/>
    </source>
</evidence>
<dbReference type="Gene3D" id="2.60.11.10">
    <property type="entry name" value="Cytochrome c oxidase, subunit Vb"/>
    <property type="match status" value="1"/>
</dbReference>
<dbReference type="GO" id="GO:0046872">
    <property type="term" value="F:metal ion binding"/>
    <property type="evidence" value="ECO:0007669"/>
    <property type="project" value="UniProtKB-KW"/>
</dbReference>
<proteinExistence type="predicted"/>
<dbReference type="PROSITE" id="PS51359">
    <property type="entry name" value="COX5B_2"/>
    <property type="match status" value="1"/>
</dbReference>